<protein>
    <submittedName>
        <fullName evidence="3">Uncharacterized protein</fullName>
    </submittedName>
</protein>
<name>A0ABS8VJZ2_DATST</name>
<dbReference type="InterPro" id="IPR025659">
    <property type="entry name" value="Tubby-like_C"/>
</dbReference>
<gene>
    <name evidence="3" type="ORF">HAX54_036646</name>
</gene>
<dbReference type="InterPro" id="IPR007612">
    <property type="entry name" value="LOR"/>
</dbReference>
<feature type="region of interest" description="Disordered" evidence="2">
    <location>
        <begin position="1"/>
        <end position="24"/>
    </location>
</feature>
<dbReference type="SUPFAM" id="SSF54518">
    <property type="entry name" value="Tubby C-terminal domain-like"/>
    <property type="match status" value="1"/>
</dbReference>
<evidence type="ECO:0000313" key="4">
    <source>
        <dbReference type="Proteomes" id="UP000823775"/>
    </source>
</evidence>
<reference evidence="3 4" key="1">
    <citation type="journal article" date="2021" name="BMC Genomics">
        <title>Datura genome reveals duplications of psychoactive alkaloid biosynthetic genes and high mutation rate following tissue culture.</title>
        <authorList>
            <person name="Rajewski A."/>
            <person name="Carter-House D."/>
            <person name="Stajich J."/>
            <person name="Litt A."/>
        </authorList>
    </citation>
    <scope>NUCLEOTIDE SEQUENCE [LARGE SCALE GENOMIC DNA]</scope>
    <source>
        <strain evidence="3">AR-01</strain>
    </source>
</reference>
<keyword evidence="4" id="KW-1185">Reference proteome</keyword>
<organism evidence="3 4">
    <name type="scientific">Datura stramonium</name>
    <name type="common">Jimsonweed</name>
    <name type="synonym">Common thornapple</name>
    <dbReference type="NCBI Taxonomy" id="4076"/>
    <lineage>
        <taxon>Eukaryota</taxon>
        <taxon>Viridiplantae</taxon>
        <taxon>Streptophyta</taxon>
        <taxon>Embryophyta</taxon>
        <taxon>Tracheophyta</taxon>
        <taxon>Spermatophyta</taxon>
        <taxon>Magnoliopsida</taxon>
        <taxon>eudicotyledons</taxon>
        <taxon>Gunneridae</taxon>
        <taxon>Pentapetalae</taxon>
        <taxon>asterids</taxon>
        <taxon>lamiids</taxon>
        <taxon>Solanales</taxon>
        <taxon>Solanaceae</taxon>
        <taxon>Solanoideae</taxon>
        <taxon>Datureae</taxon>
        <taxon>Datura</taxon>
    </lineage>
</organism>
<dbReference type="PANTHER" id="PTHR31087:SF102">
    <property type="entry name" value="PROTEIN LURP-ONE-RELATED 11-LIKE"/>
    <property type="match status" value="1"/>
</dbReference>
<dbReference type="Gene3D" id="2.40.160.200">
    <property type="entry name" value="LURP1-related"/>
    <property type="match status" value="1"/>
</dbReference>
<dbReference type="Proteomes" id="UP000823775">
    <property type="component" value="Unassembled WGS sequence"/>
</dbReference>
<evidence type="ECO:0000256" key="2">
    <source>
        <dbReference type="SAM" id="MobiDB-lite"/>
    </source>
</evidence>
<dbReference type="Pfam" id="PF04525">
    <property type="entry name" value="LOR"/>
    <property type="match status" value="1"/>
</dbReference>
<dbReference type="EMBL" id="JACEIK010004875">
    <property type="protein sequence ID" value="MCD9646636.1"/>
    <property type="molecule type" value="Genomic_DNA"/>
</dbReference>
<dbReference type="InterPro" id="IPR038595">
    <property type="entry name" value="LOR_sf"/>
</dbReference>
<accession>A0ABS8VJZ2</accession>
<comment type="caution">
    <text evidence="3">The sequence shown here is derived from an EMBL/GenBank/DDBJ whole genome shotgun (WGS) entry which is preliminary data.</text>
</comment>
<feature type="compositionally biased region" description="Low complexity" evidence="2">
    <location>
        <begin position="12"/>
        <end position="24"/>
    </location>
</feature>
<evidence type="ECO:0000313" key="3">
    <source>
        <dbReference type="EMBL" id="MCD9646636.1"/>
    </source>
</evidence>
<sequence length="206" mass="23318">MAKIYPDQTLKNSSSSSSPSNSFYSSPCYVTSTRETFTIWMKSLVFHGNGCTVFNSKGEIVFRVDNYQERNSNQVFLMDLCGQVLFSIKKEKLRLLGRWSGYLNGGFKGKPWFQVKRNWKFSRGDVICKVNLGCDKSIGSCYKIQQTDKKSSFHVSNSDGQLVAKVKQKQSSRGFGYGDDVLTLEVEPHVDYSFIVALVTICARFD</sequence>
<evidence type="ECO:0000256" key="1">
    <source>
        <dbReference type="ARBA" id="ARBA00005437"/>
    </source>
</evidence>
<comment type="similarity">
    <text evidence="1">Belongs to the LOR family.</text>
</comment>
<dbReference type="PANTHER" id="PTHR31087">
    <property type="match status" value="1"/>
</dbReference>
<proteinExistence type="inferred from homology"/>